<feature type="domain" description="Major facilitator superfamily (MFS) profile" evidence="8">
    <location>
        <begin position="177"/>
        <end position="428"/>
    </location>
</feature>
<dbReference type="PANTHER" id="PTHR43266:SF9">
    <property type="entry name" value="PERMEASE, MAJOR FACILITATOR SUPERFAMILY-RELATED"/>
    <property type="match status" value="1"/>
</dbReference>
<dbReference type="InterPro" id="IPR036259">
    <property type="entry name" value="MFS_trans_sf"/>
</dbReference>
<evidence type="ECO:0000256" key="4">
    <source>
        <dbReference type="ARBA" id="ARBA00022692"/>
    </source>
</evidence>
<dbReference type="CDD" id="cd06173">
    <property type="entry name" value="MFS_MefA_like"/>
    <property type="match status" value="1"/>
</dbReference>
<dbReference type="Gene3D" id="1.20.1250.20">
    <property type="entry name" value="MFS general substrate transporter like domains"/>
    <property type="match status" value="1"/>
</dbReference>
<feature type="transmembrane region" description="Helical" evidence="7">
    <location>
        <begin position="84"/>
        <end position="104"/>
    </location>
</feature>
<evidence type="ECO:0000256" key="7">
    <source>
        <dbReference type="SAM" id="Phobius"/>
    </source>
</evidence>
<feature type="transmembrane region" description="Helical" evidence="7">
    <location>
        <begin position="20"/>
        <end position="45"/>
    </location>
</feature>
<feature type="transmembrane region" description="Helical" evidence="7">
    <location>
        <begin position="151"/>
        <end position="172"/>
    </location>
</feature>
<feature type="transmembrane region" description="Helical" evidence="7">
    <location>
        <begin position="298"/>
        <end position="320"/>
    </location>
</feature>
<gene>
    <name evidence="9" type="ORF">Q5Y73_20755</name>
</gene>
<feature type="transmembrane region" description="Helical" evidence="7">
    <location>
        <begin position="265"/>
        <end position="286"/>
    </location>
</feature>
<feature type="transmembrane region" description="Helical" evidence="7">
    <location>
        <begin position="394"/>
        <end position="414"/>
    </location>
</feature>
<dbReference type="PANTHER" id="PTHR43266">
    <property type="entry name" value="MACROLIDE-EFFLUX PROTEIN"/>
    <property type="match status" value="1"/>
</dbReference>
<dbReference type="InterPro" id="IPR011701">
    <property type="entry name" value="MFS"/>
</dbReference>
<evidence type="ECO:0000256" key="5">
    <source>
        <dbReference type="ARBA" id="ARBA00022989"/>
    </source>
</evidence>
<name>A0ABT9J4I9_9BACL</name>
<keyword evidence="10" id="KW-1185">Reference proteome</keyword>
<evidence type="ECO:0000256" key="3">
    <source>
        <dbReference type="ARBA" id="ARBA00022475"/>
    </source>
</evidence>
<dbReference type="InterPro" id="IPR020846">
    <property type="entry name" value="MFS_dom"/>
</dbReference>
<accession>A0ABT9J4I9</accession>
<comment type="caution">
    <text evidence="9">The sequence shown here is derived from an EMBL/GenBank/DDBJ whole genome shotgun (WGS) entry which is preliminary data.</text>
</comment>
<evidence type="ECO:0000313" key="10">
    <source>
        <dbReference type="Proteomes" id="UP001231941"/>
    </source>
</evidence>
<keyword evidence="2" id="KW-0813">Transport</keyword>
<keyword evidence="3" id="KW-1003">Cell membrane</keyword>
<reference evidence="9 10" key="1">
    <citation type="submission" date="2023-08" db="EMBL/GenBank/DDBJ databases">
        <authorList>
            <person name="Park J.-S."/>
        </authorList>
    </citation>
    <scope>NUCLEOTIDE SEQUENCE [LARGE SCALE GENOMIC DNA]</scope>
    <source>
        <strain evidence="9 10">2205SS18-9</strain>
    </source>
</reference>
<evidence type="ECO:0000256" key="2">
    <source>
        <dbReference type="ARBA" id="ARBA00022448"/>
    </source>
</evidence>
<dbReference type="Proteomes" id="UP001231941">
    <property type="component" value="Unassembled WGS sequence"/>
</dbReference>
<dbReference type="Pfam" id="PF07690">
    <property type="entry name" value="MFS_1"/>
    <property type="match status" value="1"/>
</dbReference>
<dbReference type="EMBL" id="JAVAMP010000015">
    <property type="protein sequence ID" value="MDP5276529.1"/>
    <property type="molecule type" value="Genomic_DNA"/>
</dbReference>
<comment type="subcellular location">
    <subcellularLocation>
        <location evidence="1">Cell membrane</location>
        <topology evidence="1">Multi-pass membrane protein</topology>
    </subcellularLocation>
</comment>
<feature type="transmembrane region" description="Helical" evidence="7">
    <location>
        <begin position="110"/>
        <end position="130"/>
    </location>
</feature>
<feature type="transmembrane region" description="Helical" evidence="7">
    <location>
        <begin position="366"/>
        <end position="388"/>
    </location>
</feature>
<keyword evidence="5 7" id="KW-1133">Transmembrane helix</keyword>
<dbReference type="PROSITE" id="PS50850">
    <property type="entry name" value="MFS"/>
    <property type="match status" value="1"/>
</dbReference>
<keyword evidence="4 7" id="KW-0812">Transmembrane</keyword>
<feature type="transmembrane region" description="Helical" evidence="7">
    <location>
        <begin position="178"/>
        <end position="199"/>
    </location>
</feature>
<evidence type="ECO:0000259" key="8">
    <source>
        <dbReference type="PROSITE" id="PS50850"/>
    </source>
</evidence>
<feature type="transmembrane region" description="Helical" evidence="7">
    <location>
        <begin position="326"/>
        <end position="354"/>
    </location>
</feature>
<feature type="transmembrane region" description="Helical" evidence="7">
    <location>
        <begin position="51"/>
        <end position="72"/>
    </location>
</feature>
<sequence>MKVNLIQSIRNPKSDLKNIILLGSGQFVSLFGTSIYSFAISLYILTVTGSGLSFATNLVLSILPTIILGPIAGVLTDRLNRKMIIVGADLLSGAVLLLLFFVSFVQFNLIWIFAVTLILNILNTLFYVCLEAAKPNLVHEKNLMKVNALTQMISSSSFILGPMMGGFVFAFMDIKLFILINAISFFISSASELFINFKFSNESNEGESKKTRIFKDMKEGFLYLISQKQLTGMLGIFILINILFTFSVQIPIPYIIINVLKLSELSYGIIAGAFPVGMLVGAIIVGKLSEKLMEYNKLLILMTVVSSVLIFLLGIPLLFIGNEYKLFYTIYYVALHGIFGIVIAFVDIPVITMLQKMIPDELRGRVLSVTVTIVKAFVPFAMLISGSLLNVFPAFWLTIVGGILLLLISFRYYYVQIIRRTPLNSQQA</sequence>
<organism evidence="9 10">
    <name type="scientific">Chengkuizengella axinellae</name>
    <dbReference type="NCBI Taxonomy" id="3064388"/>
    <lineage>
        <taxon>Bacteria</taxon>
        <taxon>Bacillati</taxon>
        <taxon>Bacillota</taxon>
        <taxon>Bacilli</taxon>
        <taxon>Bacillales</taxon>
        <taxon>Paenibacillaceae</taxon>
        <taxon>Chengkuizengella</taxon>
    </lineage>
</organism>
<proteinExistence type="predicted"/>
<protein>
    <submittedName>
        <fullName evidence="9">MFS transporter</fullName>
    </submittedName>
</protein>
<evidence type="ECO:0000256" key="6">
    <source>
        <dbReference type="ARBA" id="ARBA00023136"/>
    </source>
</evidence>
<dbReference type="RefSeq" id="WP_305993836.1">
    <property type="nucleotide sequence ID" value="NZ_JAVAMP010000015.1"/>
</dbReference>
<evidence type="ECO:0000313" key="9">
    <source>
        <dbReference type="EMBL" id="MDP5276529.1"/>
    </source>
</evidence>
<evidence type="ECO:0000256" key="1">
    <source>
        <dbReference type="ARBA" id="ARBA00004651"/>
    </source>
</evidence>
<dbReference type="SUPFAM" id="SSF103473">
    <property type="entry name" value="MFS general substrate transporter"/>
    <property type="match status" value="1"/>
</dbReference>
<keyword evidence="6 7" id="KW-0472">Membrane</keyword>